<comment type="caution">
    <text evidence="1">The sequence shown here is derived from an EMBL/GenBank/DDBJ whole genome shotgun (WGS) entry which is preliminary data.</text>
</comment>
<dbReference type="Proteomes" id="UP000824469">
    <property type="component" value="Unassembled WGS sequence"/>
</dbReference>
<proteinExistence type="predicted"/>
<accession>A0AA38L4L4</accession>
<dbReference type="AlphaFoldDB" id="A0AA38L4L4"/>
<feature type="non-terminal residue" evidence="1">
    <location>
        <position position="53"/>
    </location>
</feature>
<dbReference type="EMBL" id="JAHRHJ020000005">
    <property type="protein sequence ID" value="KAH9313803.1"/>
    <property type="molecule type" value="Genomic_DNA"/>
</dbReference>
<organism evidence="1 2">
    <name type="scientific">Taxus chinensis</name>
    <name type="common">Chinese yew</name>
    <name type="synonym">Taxus wallichiana var. chinensis</name>
    <dbReference type="NCBI Taxonomy" id="29808"/>
    <lineage>
        <taxon>Eukaryota</taxon>
        <taxon>Viridiplantae</taxon>
        <taxon>Streptophyta</taxon>
        <taxon>Embryophyta</taxon>
        <taxon>Tracheophyta</taxon>
        <taxon>Spermatophyta</taxon>
        <taxon>Pinopsida</taxon>
        <taxon>Pinidae</taxon>
        <taxon>Conifers II</taxon>
        <taxon>Cupressales</taxon>
        <taxon>Taxaceae</taxon>
        <taxon>Taxus</taxon>
    </lineage>
</organism>
<evidence type="ECO:0000313" key="1">
    <source>
        <dbReference type="EMBL" id="KAH9313803.1"/>
    </source>
</evidence>
<keyword evidence="2" id="KW-1185">Reference proteome</keyword>
<evidence type="ECO:0000313" key="2">
    <source>
        <dbReference type="Proteomes" id="UP000824469"/>
    </source>
</evidence>
<feature type="non-terminal residue" evidence="1">
    <location>
        <position position="1"/>
    </location>
</feature>
<name>A0AA38L4L4_TAXCH</name>
<reference evidence="1 2" key="1">
    <citation type="journal article" date="2021" name="Nat. Plants">
        <title>The Taxus genome provides insights into paclitaxel biosynthesis.</title>
        <authorList>
            <person name="Xiong X."/>
            <person name="Gou J."/>
            <person name="Liao Q."/>
            <person name="Li Y."/>
            <person name="Zhou Q."/>
            <person name="Bi G."/>
            <person name="Li C."/>
            <person name="Du R."/>
            <person name="Wang X."/>
            <person name="Sun T."/>
            <person name="Guo L."/>
            <person name="Liang H."/>
            <person name="Lu P."/>
            <person name="Wu Y."/>
            <person name="Zhang Z."/>
            <person name="Ro D.K."/>
            <person name="Shang Y."/>
            <person name="Huang S."/>
            <person name="Yan J."/>
        </authorList>
    </citation>
    <scope>NUCLEOTIDE SEQUENCE [LARGE SCALE GENOMIC DNA]</scope>
    <source>
        <strain evidence="1">Ta-2019</strain>
    </source>
</reference>
<gene>
    <name evidence="1" type="ORF">KI387_022430</name>
</gene>
<sequence>SNDGSRVWGVGFTTDEGRCGGMCGGRVVGVWDWLEWGRAWERDAGGGCNILAK</sequence>
<protein>
    <submittedName>
        <fullName evidence="1">Uncharacterized protein</fullName>
    </submittedName>
</protein>